<dbReference type="OrthoDB" id="4708870at2759"/>
<keyword evidence="3" id="KW-1185">Reference proteome</keyword>
<comment type="caution">
    <text evidence="2">The sequence shown here is derived from an EMBL/GenBank/DDBJ whole genome shotgun (WGS) entry which is preliminary data.</text>
</comment>
<accession>A0A9P9WHB4</accession>
<dbReference type="Proteomes" id="UP000829685">
    <property type="component" value="Unassembled WGS sequence"/>
</dbReference>
<organism evidence="2 3">
    <name type="scientific">Neoarthrinium moseri</name>
    <dbReference type="NCBI Taxonomy" id="1658444"/>
    <lineage>
        <taxon>Eukaryota</taxon>
        <taxon>Fungi</taxon>
        <taxon>Dikarya</taxon>
        <taxon>Ascomycota</taxon>
        <taxon>Pezizomycotina</taxon>
        <taxon>Sordariomycetes</taxon>
        <taxon>Xylariomycetidae</taxon>
        <taxon>Amphisphaeriales</taxon>
        <taxon>Apiosporaceae</taxon>
        <taxon>Neoarthrinium</taxon>
    </lineage>
</organism>
<proteinExistence type="predicted"/>
<sequence>MGGLAFSKGPNALNTPRMSPFVYQHVREKCHAALRELFVVVATPIEGPGKTDYGDIDIFVTWKKDEYFGSFPANTISGADQKYPFDAIKQLLGAKRIIQEQPSAAMLAIPWPQSLPIAIEDPMKETADGPRFIQVDVHVCPSLENLEWFIFKHAHGDLWNLLGSTIRPYGLTVDEVGLYIRIPEIEKLDRKKARVLLTEDPCQVLTFLGLEYTGQEWEEKFGSMEDVFEYAATTRFFWVRPASSEVDSTISDGEECIGGEFTKKKLKSNDRRRMGQRPLFRRWIEEFLPKCREQGRANHQHLSRDETREEAFQQFGVRDVYHARLIDFQKERQRQTLWKDVIKAAIPPNLDPHWRSVAASALKKIIMQDDDSFDGYRPQVHIRDDDGMYIEDEVRRFVQDSWEAVGKIAWEQNQLRFKEKMAMQTVKGTKRTASGGEKGSQSLDHEEAQ</sequence>
<reference evidence="2" key="1">
    <citation type="submission" date="2021-03" db="EMBL/GenBank/DDBJ databases">
        <title>Revisited historic fungal species revealed as producer of novel bioactive compounds through whole genome sequencing and comparative genomics.</title>
        <authorList>
            <person name="Vignolle G.A."/>
            <person name="Hochenegger N."/>
            <person name="Mach R.L."/>
            <person name="Mach-Aigner A.R."/>
            <person name="Javad Rahimi M."/>
            <person name="Salim K.A."/>
            <person name="Chan C.M."/>
            <person name="Lim L.B.L."/>
            <person name="Cai F."/>
            <person name="Druzhinina I.S."/>
            <person name="U'Ren J.M."/>
            <person name="Derntl C."/>
        </authorList>
    </citation>
    <scope>NUCLEOTIDE SEQUENCE</scope>
    <source>
        <strain evidence="2">TUCIM 5799</strain>
    </source>
</reference>
<evidence type="ECO:0000256" key="1">
    <source>
        <dbReference type="SAM" id="MobiDB-lite"/>
    </source>
</evidence>
<dbReference type="EMBL" id="JAFIMR010000026">
    <property type="protein sequence ID" value="KAI1863065.1"/>
    <property type="molecule type" value="Genomic_DNA"/>
</dbReference>
<gene>
    <name evidence="2" type="ORF">JX265_009111</name>
</gene>
<dbReference type="AlphaFoldDB" id="A0A9P9WHB4"/>
<name>A0A9P9WHB4_9PEZI</name>
<feature type="region of interest" description="Disordered" evidence="1">
    <location>
        <begin position="425"/>
        <end position="449"/>
    </location>
</feature>
<protein>
    <submittedName>
        <fullName evidence="2">Uncharacterized protein</fullName>
    </submittedName>
</protein>
<evidence type="ECO:0000313" key="3">
    <source>
        <dbReference type="Proteomes" id="UP000829685"/>
    </source>
</evidence>
<evidence type="ECO:0000313" key="2">
    <source>
        <dbReference type="EMBL" id="KAI1863065.1"/>
    </source>
</evidence>